<evidence type="ECO:0000256" key="3">
    <source>
        <dbReference type="ARBA" id="ARBA00023125"/>
    </source>
</evidence>
<evidence type="ECO:0000256" key="2">
    <source>
        <dbReference type="ARBA" id="ARBA00022908"/>
    </source>
</evidence>
<evidence type="ECO:0000313" key="9">
    <source>
        <dbReference type="EMBL" id="MYD90655.1"/>
    </source>
</evidence>
<dbReference type="PANTHER" id="PTHR30349">
    <property type="entry name" value="PHAGE INTEGRASE-RELATED"/>
    <property type="match status" value="1"/>
</dbReference>
<dbReference type="InterPro" id="IPR050090">
    <property type="entry name" value="Tyrosine_recombinase_XerCD"/>
</dbReference>
<evidence type="ECO:0000256" key="1">
    <source>
        <dbReference type="ARBA" id="ARBA00008857"/>
    </source>
</evidence>
<feature type="domain" description="Core-binding (CB)" evidence="8">
    <location>
        <begin position="17"/>
        <end position="105"/>
    </location>
</feature>
<dbReference type="InterPro" id="IPR002104">
    <property type="entry name" value="Integrase_catalytic"/>
</dbReference>
<dbReference type="PROSITE" id="PS51900">
    <property type="entry name" value="CB"/>
    <property type="match status" value="1"/>
</dbReference>
<dbReference type="InterPro" id="IPR011010">
    <property type="entry name" value="DNA_brk_join_enz"/>
</dbReference>
<evidence type="ECO:0000256" key="5">
    <source>
        <dbReference type="PROSITE-ProRule" id="PRU01248"/>
    </source>
</evidence>
<feature type="compositionally biased region" description="Basic and acidic residues" evidence="6">
    <location>
        <begin position="354"/>
        <end position="364"/>
    </location>
</feature>
<name>A0A6B1DV23_9CHLR</name>
<dbReference type="AlphaFoldDB" id="A0A6B1DV23"/>
<dbReference type="Pfam" id="PF00589">
    <property type="entry name" value="Phage_integrase"/>
    <property type="match status" value="1"/>
</dbReference>
<keyword evidence="4" id="KW-0233">DNA recombination</keyword>
<dbReference type="Gene3D" id="1.10.150.130">
    <property type="match status" value="1"/>
</dbReference>
<gene>
    <name evidence="9" type="ORF">F4Y08_10030</name>
</gene>
<proteinExistence type="inferred from homology"/>
<feature type="domain" description="Tyr recombinase" evidence="7">
    <location>
        <begin position="136"/>
        <end position="338"/>
    </location>
</feature>
<evidence type="ECO:0000259" key="7">
    <source>
        <dbReference type="PROSITE" id="PS51898"/>
    </source>
</evidence>
<evidence type="ECO:0000256" key="4">
    <source>
        <dbReference type="ARBA" id="ARBA00023172"/>
    </source>
</evidence>
<dbReference type="Pfam" id="PF02899">
    <property type="entry name" value="Phage_int_SAM_1"/>
    <property type="match status" value="1"/>
</dbReference>
<protein>
    <submittedName>
        <fullName evidence="9">Tyrosine-type recombinase/integrase</fullName>
    </submittedName>
</protein>
<evidence type="ECO:0000259" key="8">
    <source>
        <dbReference type="PROSITE" id="PS51900"/>
    </source>
</evidence>
<dbReference type="GO" id="GO:0003677">
    <property type="term" value="F:DNA binding"/>
    <property type="evidence" value="ECO:0007669"/>
    <property type="project" value="UniProtKB-UniRule"/>
</dbReference>
<dbReference type="EMBL" id="VXPY01000071">
    <property type="protein sequence ID" value="MYD90655.1"/>
    <property type="molecule type" value="Genomic_DNA"/>
</dbReference>
<dbReference type="InterPro" id="IPR004107">
    <property type="entry name" value="Integrase_SAM-like_N"/>
</dbReference>
<accession>A0A6B1DV23</accession>
<keyword evidence="2" id="KW-0229">DNA integration</keyword>
<dbReference type="PROSITE" id="PS51898">
    <property type="entry name" value="TYR_RECOMBINASE"/>
    <property type="match status" value="1"/>
</dbReference>
<dbReference type="PANTHER" id="PTHR30349:SF41">
    <property type="entry name" value="INTEGRASE_RECOMBINASE PROTEIN MJ0367-RELATED"/>
    <property type="match status" value="1"/>
</dbReference>
<evidence type="ECO:0000256" key="6">
    <source>
        <dbReference type="SAM" id="MobiDB-lite"/>
    </source>
</evidence>
<dbReference type="Gene3D" id="1.10.443.10">
    <property type="entry name" value="Intergrase catalytic core"/>
    <property type="match status" value="1"/>
</dbReference>
<organism evidence="9">
    <name type="scientific">Caldilineaceae bacterium SB0662_bin_9</name>
    <dbReference type="NCBI Taxonomy" id="2605258"/>
    <lineage>
        <taxon>Bacteria</taxon>
        <taxon>Bacillati</taxon>
        <taxon>Chloroflexota</taxon>
        <taxon>Caldilineae</taxon>
        <taxon>Caldilineales</taxon>
        <taxon>Caldilineaceae</taxon>
    </lineage>
</organism>
<dbReference type="InterPro" id="IPR010998">
    <property type="entry name" value="Integrase_recombinase_N"/>
</dbReference>
<comment type="caution">
    <text evidence="9">The sequence shown here is derived from an EMBL/GenBank/DDBJ whole genome shotgun (WGS) entry which is preliminary data.</text>
</comment>
<feature type="region of interest" description="Disordered" evidence="6">
    <location>
        <begin position="339"/>
        <end position="364"/>
    </location>
</feature>
<comment type="similarity">
    <text evidence="1">Belongs to the 'phage' integrase family.</text>
</comment>
<sequence>MVPDLNRPARCLTLRGMTIHAHIEWFLTDAAAGSPLTRRTYRTGLNRFREYLLANDLDPEVQELEILQASLVLGWASWLTDMQGVNRRTLLTYLSAIMSFIAWLQVRDLQPIASSDYARLQEGMRRLRRNQKPPELVPHPPDDPELNELLLVARRLPLTSADPRERLAAARNTAILETLLSTGMRVGELVALRTRELDEADSSAWVTGKRGRTRKVFFAAFAWQSTTEYLRQRHSAGLTYRGPLGDQPVFARHDRRAGTEVLPLSTGAVQRMFRKLARRAGLDLNDVTPHALRHYFGTRMYRATSDLAVTQTALGHASPVTTRIYAKLADSAVQDAHREAFGDGQSPTASPRINSDRSQVRDTS</sequence>
<dbReference type="InterPro" id="IPR044068">
    <property type="entry name" value="CB"/>
</dbReference>
<dbReference type="GO" id="GO:0015074">
    <property type="term" value="P:DNA integration"/>
    <property type="evidence" value="ECO:0007669"/>
    <property type="project" value="UniProtKB-KW"/>
</dbReference>
<reference evidence="9" key="1">
    <citation type="submission" date="2019-09" db="EMBL/GenBank/DDBJ databases">
        <title>Characterisation of the sponge microbiome using genome-centric metagenomics.</title>
        <authorList>
            <person name="Engelberts J.P."/>
            <person name="Robbins S.J."/>
            <person name="De Goeij J.M."/>
            <person name="Aranda M."/>
            <person name="Bell S.C."/>
            <person name="Webster N.S."/>
        </authorList>
    </citation>
    <scope>NUCLEOTIDE SEQUENCE</scope>
    <source>
        <strain evidence="9">SB0662_bin_9</strain>
    </source>
</reference>
<dbReference type="InterPro" id="IPR013762">
    <property type="entry name" value="Integrase-like_cat_sf"/>
</dbReference>
<dbReference type="SUPFAM" id="SSF56349">
    <property type="entry name" value="DNA breaking-rejoining enzymes"/>
    <property type="match status" value="1"/>
</dbReference>
<keyword evidence="3 5" id="KW-0238">DNA-binding</keyword>
<dbReference type="GO" id="GO:0006310">
    <property type="term" value="P:DNA recombination"/>
    <property type="evidence" value="ECO:0007669"/>
    <property type="project" value="UniProtKB-KW"/>
</dbReference>